<name>A0A2Z7CY21_9LAMI</name>
<evidence type="ECO:0000313" key="2">
    <source>
        <dbReference type="EMBL" id="KZV51881.1"/>
    </source>
</evidence>
<accession>A0A2Z7CY21</accession>
<evidence type="ECO:0000313" key="3">
    <source>
        <dbReference type="Proteomes" id="UP000250235"/>
    </source>
</evidence>
<evidence type="ECO:0000256" key="1">
    <source>
        <dbReference type="SAM" id="MobiDB-lite"/>
    </source>
</evidence>
<feature type="region of interest" description="Disordered" evidence="1">
    <location>
        <begin position="1"/>
        <end position="67"/>
    </location>
</feature>
<proteinExistence type="predicted"/>
<organism evidence="2 3">
    <name type="scientific">Dorcoceras hygrometricum</name>
    <dbReference type="NCBI Taxonomy" id="472368"/>
    <lineage>
        <taxon>Eukaryota</taxon>
        <taxon>Viridiplantae</taxon>
        <taxon>Streptophyta</taxon>
        <taxon>Embryophyta</taxon>
        <taxon>Tracheophyta</taxon>
        <taxon>Spermatophyta</taxon>
        <taxon>Magnoliopsida</taxon>
        <taxon>eudicotyledons</taxon>
        <taxon>Gunneridae</taxon>
        <taxon>Pentapetalae</taxon>
        <taxon>asterids</taxon>
        <taxon>lamiids</taxon>
        <taxon>Lamiales</taxon>
        <taxon>Gesneriaceae</taxon>
        <taxon>Didymocarpoideae</taxon>
        <taxon>Trichosporeae</taxon>
        <taxon>Loxocarpinae</taxon>
        <taxon>Dorcoceras</taxon>
    </lineage>
</organism>
<gene>
    <name evidence="2" type="ORF">F511_13565</name>
</gene>
<feature type="compositionally biased region" description="Basic and acidic residues" evidence="1">
    <location>
        <begin position="1"/>
        <end position="12"/>
    </location>
</feature>
<dbReference type="EMBL" id="KQ991563">
    <property type="protein sequence ID" value="KZV51881.1"/>
    <property type="molecule type" value="Genomic_DNA"/>
</dbReference>
<dbReference type="AlphaFoldDB" id="A0A2Z7CY21"/>
<protein>
    <submittedName>
        <fullName evidence="2">Uncharacterized protein</fullName>
    </submittedName>
</protein>
<dbReference type="Proteomes" id="UP000250235">
    <property type="component" value="Unassembled WGS sequence"/>
</dbReference>
<reference evidence="2 3" key="1">
    <citation type="journal article" date="2015" name="Proc. Natl. Acad. Sci. U.S.A.">
        <title>The resurrection genome of Boea hygrometrica: A blueprint for survival of dehydration.</title>
        <authorList>
            <person name="Xiao L."/>
            <person name="Yang G."/>
            <person name="Zhang L."/>
            <person name="Yang X."/>
            <person name="Zhao S."/>
            <person name="Ji Z."/>
            <person name="Zhou Q."/>
            <person name="Hu M."/>
            <person name="Wang Y."/>
            <person name="Chen M."/>
            <person name="Xu Y."/>
            <person name="Jin H."/>
            <person name="Xiao X."/>
            <person name="Hu G."/>
            <person name="Bao F."/>
            <person name="Hu Y."/>
            <person name="Wan P."/>
            <person name="Li L."/>
            <person name="Deng X."/>
            <person name="Kuang T."/>
            <person name="Xiang C."/>
            <person name="Zhu J.K."/>
            <person name="Oliver M.J."/>
            <person name="He Y."/>
        </authorList>
    </citation>
    <scope>NUCLEOTIDE SEQUENCE [LARGE SCALE GENOMIC DNA]</scope>
    <source>
        <strain evidence="3">cv. XS01</strain>
    </source>
</reference>
<sequence>MAIRMIRSEKPGSDTTVGDPDPPPDCGRYHQSGSRPETRLLRQPALEGLTRSARTDSPRQIGRKRFYGGGARRAAAAAYVERRAGG</sequence>
<keyword evidence="3" id="KW-1185">Reference proteome</keyword>